<protein>
    <submittedName>
        <fullName evidence="1">Uncharacterized protein</fullName>
    </submittedName>
</protein>
<name>A0A7W9VUF6_9HYPH</name>
<dbReference type="RefSeq" id="WP_183827541.1">
    <property type="nucleotide sequence ID" value="NZ_JACHEU010000001.1"/>
</dbReference>
<reference evidence="1 2" key="1">
    <citation type="submission" date="2020-08" db="EMBL/GenBank/DDBJ databases">
        <title>Genomic Encyclopedia of Type Strains, Phase IV (KMG-IV): sequencing the most valuable type-strain genomes for metagenomic binning, comparative biology and taxonomic classification.</title>
        <authorList>
            <person name="Goeker M."/>
        </authorList>
    </citation>
    <scope>NUCLEOTIDE SEQUENCE [LARGE SCALE GENOMIC DNA]</scope>
    <source>
        <strain evidence="1 2">DSM 11099</strain>
    </source>
</reference>
<comment type="caution">
    <text evidence="1">The sequence shown here is derived from an EMBL/GenBank/DDBJ whole genome shotgun (WGS) entry which is preliminary data.</text>
</comment>
<dbReference type="EMBL" id="JACHEU010000001">
    <property type="protein sequence ID" value="MBB6011943.1"/>
    <property type="molecule type" value="Genomic_DNA"/>
</dbReference>
<gene>
    <name evidence="1" type="ORF">HNR59_001288</name>
</gene>
<dbReference type="AlphaFoldDB" id="A0A7W9VUF6"/>
<sequence length="46" mass="5100">MLACVPGAFLRLHHCNPETLPGPETRLDLTLKPPALRFSHDFSGSR</sequence>
<dbReference type="Proteomes" id="UP000533306">
    <property type="component" value="Unassembled WGS sequence"/>
</dbReference>
<evidence type="ECO:0000313" key="1">
    <source>
        <dbReference type="EMBL" id="MBB6011943.1"/>
    </source>
</evidence>
<accession>A0A7W9VUF6</accession>
<evidence type="ECO:0000313" key="2">
    <source>
        <dbReference type="Proteomes" id="UP000533306"/>
    </source>
</evidence>
<organism evidence="1 2">
    <name type="scientific">Aquamicrobium lusatiense</name>
    <dbReference type="NCBI Taxonomy" id="89772"/>
    <lineage>
        <taxon>Bacteria</taxon>
        <taxon>Pseudomonadati</taxon>
        <taxon>Pseudomonadota</taxon>
        <taxon>Alphaproteobacteria</taxon>
        <taxon>Hyphomicrobiales</taxon>
        <taxon>Phyllobacteriaceae</taxon>
        <taxon>Aquamicrobium</taxon>
    </lineage>
</organism>
<keyword evidence="2" id="KW-1185">Reference proteome</keyword>
<proteinExistence type="predicted"/>